<gene>
    <name evidence="1" type="ORF">LFW2832_00162</name>
</gene>
<dbReference type="EMBL" id="CABMJJ010000004">
    <property type="protein sequence ID" value="VVC03040.1"/>
    <property type="molecule type" value="Genomic_DNA"/>
</dbReference>
<comment type="caution">
    <text evidence="1">The sequence shown here is derived from an EMBL/GenBank/DDBJ whole genome shotgun (WGS) entry which is preliminary data.</text>
</comment>
<organism evidence="1 2">
    <name type="scientific">Candidatus Bilamarchaeum dharawalense</name>
    <dbReference type="NCBI Taxonomy" id="2885759"/>
    <lineage>
        <taxon>Archaea</taxon>
        <taxon>Candidatus Micrarchaeota</taxon>
        <taxon>Candidatus Micrarchaeia</taxon>
        <taxon>Candidatus Anstonellales</taxon>
        <taxon>Candidatus Bilamarchaeaceae</taxon>
        <taxon>Candidatus Bilamarchaeum</taxon>
    </lineage>
</organism>
<evidence type="ECO:0000313" key="2">
    <source>
        <dbReference type="Proteomes" id="UP000789941"/>
    </source>
</evidence>
<reference evidence="1 2" key="1">
    <citation type="submission" date="2019-08" db="EMBL/GenBank/DDBJ databases">
        <authorList>
            <person name="Vazquez-Campos X."/>
        </authorList>
    </citation>
    <scope>NUCLEOTIDE SEQUENCE [LARGE SCALE GENOMIC DNA]</scope>
    <source>
        <strain evidence="1">LFW-283_2</strain>
    </source>
</reference>
<evidence type="ECO:0000313" key="1">
    <source>
        <dbReference type="EMBL" id="VVC03040.1"/>
    </source>
</evidence>
<proteinExistence type="predicted"/>
<accession>A0A5E4LLY8</accession>
<name>A0A5E4LLY8_9ARCH</name>
<protein>
    <submittedName>
        <fullName evidence="1">Uncharacterized protein</fullName>
    </submittedName>
</protein>
<dbReference type="Proteomes" id="UP000789941">
    <property type="component" value="Unassembled WGS sequence"/>
</dbReference>
<sequence length="1608" mass="179318">MTKRYVIGAALLLLLISTIYAQFGFSGSGATKDSQVIIQRNNESDKLINISVLIFEPAVTTSGNTIRDKMEEFYQACVAAGDPKPVECSYKKAAEFGATTTDYKMNMTSPPGAHFFVEYLNPMGTAATNQWTPVPGCEDVIANTPAIGYRPNAAGDLEAYTYYVGQCPLDPIANAQKSYFRVTYLPAPGEPIAPSSQTLELTNPQATFSNELTQVISNMVTGLSTTTLPGQSLPCLGFFLLAGLLISSLYFAGKSPVSLLDITTPRLPTPKGVAASGQVLAPFGYTEMKTTARAKMADATKALGITALMLKSRMAGDADLAHLESRISSQKGNRADQYAGDVAQGKQIASALVVAGRSVGMSAAELSGLANRLPYHYGDAEHKTVAELLKKLEEKGGRHTIMAMTLKDYLYGLRTFQSLEVLTGMPDIGKRSAVHQKVSSTLGKFYGANRYAILGPLVMASVDSAARTSRIMARMGKAIVTEAPTLARAVTKTTLGVVGGQHAMEALESKAKSSSTASWLFGQVNKRPGDILVGAMFPINDKMAHLYRSLNNEMLRDQMRYVLKQVYRKMGMNFNITAEELASMGHVDINILKRSNFHATAELLAVENEIKRILSNTSMTTNDKLHELMRLGQAHGATIDHNMVNVTTRLESIAASVEPEHMKMIQLQEVLEQQNKIRLSTTTGGRAHEDAYVCHVGGDSLNATHAWETMVLRTMVWDGENGFLRGGIKEELLSARLNVVNRLTSLDPTTAMEQLPEHMRNPSQLKAVAERNRSDLLALFTEEGKKMYAEFATNMKTATMVDEKYARREIPTDINKASIAQLVDFMFGGKMQRSTEIDKKTGKMVWYSGYDMELGIDQKATLVDVKRHWIPGLDSRHNFALGQWVESRFTKGYVPAFKAGIEAELDRMPGSTQWSVEERAKQAKKLWVADQLMKDMEQRFNSQFAQNTYGTTRETSRFYYGVLLGFMEKALQEKGYDNNHPDLQFLQKIDTTNPHHLDKLMQMMKIYHKEYDTVASRQMTYDDVARSDKAVVMLHEGGYAYYKKGMALSDNDRVLAGQTCLRDNNGQKKPFVPDDVAVQFGARDDLNAMNSSVRNSKNAADWEPFLAEVNKWAKEGGYNFDRQKVLEKLIWDARNSTYDYMLGQHFSEVTVESRRNVAPTAPSILRYLGVEAPDFTEKVWRPARDIVMHGLDYVSRIALLSGGPIHSTSYDITAVSSVYRQHSMRLASAIMAGKYEKDLSDDEKAVYRSVAMSNHAFFQVWQFAIDRNPWRASSSFGTHQAWSSFFHFGPAVPYDININLRSFMDKGTYANFMSSYGFPMQAAKFMMRPYVNMFRGFQMSMQGYASKWDSTDDTLRQWNYTNPRILEALQSMNPFSAAMYGKGKLSNSLSKLNVFGGSLERHQLAGADYQAGLLQSAPDIMLHRKGIYSTARTGDANPGESFYNYRSELQLDATMAEYLTRTRDATFAYDQAVRDSAMDNTTRRTVSAETLNIRRRQELDMFGFERNSLWGYFNPILFLHHIPVPIFPQSITPRDLIANWRAKAKHGSASGVGGFGEGINKMAQDIAHKSYMALHPHRIAQVVYCPKCGMSNFRGSMCKNPSCKSYLY</sequence>